<dbReference type="Proteomes" id="UP000586827">
    <property type="component" value="Unassembled WGS sequence"/>
</dbReference>
<organism evidence="1 2">
    <name type="scientific">Nocardia uniformis</name>
    <dbReference type="NCBI Taxonomy" id="53432"/>
    <lineage>
        <taxon>Bacteria</taxon>
        <taxon>Bacillati</taxon>
        <taxon>Actinomycetota</taxon>
        <taxon>Actinomycetes</taxon>
        <taxon>Mycobacteriales</taxon>
        <taxon>Nocardiaceae</taxon>
        <taxon>Nocardia</taxon>
    </lineage>
</organism>
<gene>
    <name evidence="1" type="ORF">HLB23_12600</name>
</gene>
<dbReference type="PANTHER" id="PTHR42305">
    <property type="entry name" value="MEMBRANE PROTEIN RV1733C-RELATED"/>
    <property type="match status" value="1"/>
</dbReference>
<keyword evidence="2" id="KW-1185">Reference proteome</keyword>
<evidence type="ECO:0000313" key="2">
    <source>
        <dbReference type="Proteomes" id="UP000586827"/>
    </source>
</evidence>
<name>A0A849BWR4_9NOCA</name>
<sequence length="197" mass="21169">MSANLPLRLWRVQPWNPNPLMRASDRCEALVWLIAVFAALMAVPIAGAVGTASYTGAADRIAAEDAGKTRVTATVTDTPETVVGDRSGVRVERFPVTVRWNHDGNTGSADLDLTTPAIAGTHTPVWIDRDGNSTTAPARTGTAAAEGIGTGVAILVETWCVAAVLVWATRGLSNSRRNATWDREWRTMNNRIGRDTF</sequence>
<dbReference type="EMBL" id="JABELX010000004">
    <property type="protein sequence ID" value="NNH70694.1"/>
    <property type="molecule type" value="Genomic_DNA"/>
</dbReference>
<reference evidence="1 2" key="1">
    <citation type="submission" date="2020-05" db="EMBL/GenBank/DDBJ databases">
        <title>MicrobeNet Type strains.</title>
        <authorList>
            <person name="Nicholson A.C."/>
        </authorList>
    </citation>
    <scope>NUCLEOTIDE SEQUENCE [LARGE SCALE GENOMIC DNA]</scope>
    <source>
        <strain evidence="1 2">JCM 3224</strain>
    </source>
</reference>
<proteinExistence type="predicted"/>
<accession>A0A849BWR4</accession>
<dbReference type="PANTHER" id="PTHR42305:SF1">
    <property type="entry name" value="MEMBRANE PROTEIN RV1733C-RELATED"/>
    <property type="match status" value="1"/>
</dbReference>
<protein>
    <submittedName>
        <fullName evidence="1">Uncharacterized protein</fullName>
    </submittedName>
</protein>
<dbReference type="RefSeq" id="WP_169815077.1">
    <property type="nucleotide sequence ID" value="NZ_JABELX010000004.1"/>
</dbReference>
<dbReference type="InterPro" id="IPR039708">
    <property type="entry name" value="MT1774/Rv1733c-like"/>
</dbReference>
<dbReference type="AlphaFoldDB" id="A0A849BWR4"/>
<comment type="caution">
    <text evidence="1">The sequence shown here is derived from an EMBL/GenBank/DDBJ whole genome shotgun (WGS) entry which is preliminary data.</text>
</comment>
<evidence type="ECO:0000313" key="1">
    <source>
        <dbReference type="EMBL" id="NNH70694.1"/>
    </source>
</evidence>